<gene>
    <name evidence="1" type="ORF">A2871_03250</name>
</gene>
<evidence type="ECO:0000313" key="1">
    <source>
        <dbReference type="EMBL" id="OGE19654.1"/>
    </source>
</evidence>
<organism evidence="1 2">
    <name type="scientific">Candidatus Daviesbacteria bacterium RIFCSPHIGHO2_01_FULL_41_23</name>
    <dbReference type="NCBI Taxonomy" id="1797764"/>
    <lineage>
        <taxon>Bacteria</taxon>
        <taxon>Candidatus Daviesiibacteriota</taxon>
    </lineage>
</organism>
<sequence length="72" mass="8265">MDENKFKAIIEEAINKAVEPIREQLNGVVNRLDDPDTGLKRINDRLDANTRAIMELETTVKGYGDMYKQSLR</sequence>
<dbReference type="Proteomes" id="UP000176336">
    <property type="component" value="Unassembled WGS sequence"/>
</dbReference>
<protein>
    <submittedName>
        <fullName evidence="1">Uncharacterized protein</fullName>
    </submittedName>
</protein>
<evidence type="ECO:0000313" key="2">
    <source>
        <dbReference type="Proteomes" id="UP000176336"/>
    </source>
</evidence>
<reference evidence="1 2" key="1">
    <citation type="journal article" date="2016" name="Nat. Commun.">
        <title>Thousands of microbial genomes shed light on interconnected biogeochemical processes in an aquifer system.</title>
        <authorList>
            <person name="Anantharaman K."/>
            <person name="Brown C.T."/>
            <person name="Hug L.A."/>
            <person name="Sharon I."/>
            <person name="Castelle C.J."/>
            <person name="Probst A.J."/>
            <person name="Thomas B.C."/>
            <person name="Singh A."/>
            <person name="Wilkins M.J."/>
            <person name="Karaoz U."/>
            <person name="Brodie E.L."/>
            <person name="Williams K.H."/>
            <person name="Hubbard S.S."/>
            <person name="Banfield J.F."/>
        </authorList>
    </citation>
    <scope>NUCLEOTIDE SEQUENCE [LARGE SCALE GENOMIC DNA]</scope>
</reference>
<accession>A0A1F5ITD6</accession>
<proteinExistence type="predicted"/>
<name>A0A1F5ITD6_9BACT</name>
<dbReference type="EMBL" id="MFCR01000002">
    <property type="protein sequence ID" value="OGE19654.1"/>
    <property type="molecule type" value="Genomic_DNA"/>
</dbReference>
<comment type="caution">
    <text evidence="1">The sequence shown here is derived from an EMBL/GenBank/DDBJ whole genome shotgun (WGS) entry which is preliminary data.</text>
</comment>
<dbReference type="AlphaFoldDB" id="A0A1F5ITD6"/>